<dbReference type="GeneID" id="108680500"/>
<comment type="cofactor">
    <cofactor evidence="4">
        <name>Fe(2+)</name>
        <dbReference type="ChEBI" id="CHEBI:29033"/>
    </cofactor>
    <text evidence="4">Binds 1 Fe(2+) ion per subunit.</text>
</comment>
<dbReference type="GO" id="GO:0042574">
    <property type="term" value="P:retinal metabolic process"/>
    <property type="evidence" value="ECO:0007669"/>
    <property type="project" value="TreeGrafter"/>
</dbReference>
<proteinExistence type="inferred from homology"/>
<feature type="binding site" evidence="4">
    <location>
        <position position="521"/>
    </location>
    <ligand>
        <name>Fe cation</name>
        <dbReference type="ChEBI" id="CHEBI:24875"/>
        <note>catalytic</note>
    </ligand>
</feature>
<feature type="binding site" evidence="4">
    <location>
        <position position="237"/>
    </location>
    <ligand>
        <name>Fe cation</name>
        <dbReference type="ChEBI" id="CHEBI:24875"/>
        <note>catalytic</note>
    </ligand>
</feature>
<evidence type="ECO:0000256" key="1">
    <source>
        <dbReference type="ARBA" id="ARBA00006787"/>
    </source>
</evidence>
<evidence type="ECO:0000256" key="3">
    <source>
        <dbReference type="ARBA" id="ARBA00023004"/>
    </source>
</evidence>
<dbReference type="Pfam" id="PF03055">
    <property type="entry name" value="RPE65"/>
    <property type="match status" value="1"/>
</dbReference>
<comment type="similarity">
    <text evidence="1">Belongs to the carotenoid oxygenase family.</text>
</comment>
<dbReference type="GO" id="GO:0016121">
    <property type="term" value="P:carotene catabolic process"/>
    <property type="evidence" value="ECO:0007669"/>
    <property type="project" value="TreeGrafter"/>
</dbReference>
<name>A0A8B7PFB1_HYAAZ</name>
<evidence type="ECO:0000313" key="5">
    <source>
        <dbReference type="Proteomes" id="UP000694843"/>
    </source>
</evidence>
<feature type="binding site" evidence="4">
    <location>
        <position position="175"/>
    </location>
    <ligand>
        <name>Fe cation</name>
        <dbReference type="ChEBI" id="CHEBI:24875"/>
        <note>catalytic</note>
    </ligand>
</feature>
<accession>A0A8B7PFB1</accession>
<evidence type="ECO:0000256" key="4">
    <source>
        <dbReference type="PIRSR" id="PIRSR604294-1"/>
    </source>
</evidence>
<dbReference type="RefSeq" id="XP_018024818.1">
    <property type="nucleotide sequence ID" value="XM_018169329.2"/>
</dbReference>
<organism evidence="5 6">
    <name type="scientific">Hyalella azteca</name>
    <name type="common">Amphipod</name>
    <dbReference type="NCBI Taxonomy" id="294128"/>
    <lineage>
        <taxon>Eukaryota</taxon>
        <taxon>Metazoa</taxon>
        <taxon>Ecdysozoa</taxon>
        <taxon>Arthropoda</taxon>
        <taxon>Crustacea</taxon>
        <taxon>Multicrustacea</taxon>
        <taxon>Malacostraca</taxon>
        <taxon>Eumalacostraca</taxon>
        <taxon>Peracarida</taxon>
        <taxon>Amphipoda</taxon>
        <taxon>Senticaudata</taxon>
        <taxon>Talitrida</taxon>
        <taxon>Talitroidea</taxon>
        <taxon>Hyalellidae</taxon>
        <taxon>Hyalella</taxon>
    </lineage>
</organism>
<keyword evidence="5" id="KW-1185">Reference proteome</keyword>
<keyword evidence="2 4" id="KW-0479">Metal-binding</keyword>
<protein>
    <submittedName>
        <fullName evidence="6">Beta,beta-carotene 15,15'-dioxygenase</fullName>
    </submittedName>
</protein>
<dbReference type="KEGG" id="hazt:108680500"/>
<sequence>MSSPTLEQFTLNAIEHPDPIPVRVEGKIPEWLKGSLIRVGPGKFEEGDFRFNHWQDGMAIMVKFVIYPNGEVTFRQRYLQSDAFRKLRSTKRPVYTEFGTRSYPDPSKNIFSRMLQSFDMSSVTDNASSNVLVLNGEVFVTSETFFLRRIDPATLETREKIDLHKLTGVNFISSHPVTDHDGTTYNIGTSFSTGPKYVVVRVPPLADGKGACSDPWSDARVLTTISSSWKASMSYVHSFSVSDRYLVFVEQPYLISILKLATSQAKGRSLAQCIDWHPQERIRFIVLNKHTGEVLSTKYYTQEIFFVLHHVNCYEIKNQLVVDLIAYSSPDIINNLYLDNMKTQGYPCDGDFARLRRFVLPIVSEMENLECNKELVEVPGCSASAIRTYDNQFGDFISLESQVIGQDGIDMPILNPAFRSKPYRYMWGCGGWEQGYFKGAVGKVDVETGECWKWHASADTISTEALFIAHPEARDEDDGVLIFNTVSTHPDERNALVVLDAKTMQPLARAEIDQQLGGSLHGTFLPNKF</sequence>
<dbReference type="OMA" id="WAPKEKT"/>
<dbReference type="PANTHER" id="PTHR10543:SF132">
    <property type="entry name" value="BETA,BETA-CAROTENE 15,15'-DIOXYGENASE"/>
    <property type="match status" value="1"/>
</dbReference>
<dbReference type="GO" id="GO:0010436">
    <property type="term" value="F:carotenoid dioxygenase activity"/>
    <property type="evidence" value="ECO:0007669"/>
    <property type="project" value="TreeGrafter"/>
</dbReference>
<dbReference type="Proteomes" id="UP000694843">
    <property type="component" value="Unplaced"/>
</dbReference>
<gene>
    <name evidence="6" type="primary">LOC108680500</name>
</gene>
<dbReference type="GO" id="GO:0003834">
    <property type="term" value="F:beta-carotene 15,15'-dioxygenase activity"/>
    <property type="evidence" value="ECO:0007669"/>
    <property type="project" value="TreeGrafter"/>
</dbReference>
<feature type="binding site" evidence="4">
    <location>
        <position position="309"/>
    </location>
    <ligand>
        <name>Fe cation</name>
        <dbReference type="ChEBI" id="CHEBI:24875"/>
        <note>catalytic</note>
    </ligand>
</feature>
<dbReference type="GO" id="GO:0046872">
    <property type="term" value="F:metal ion binding"/>
    <property type="evidence" value="ECO:0007669"/>
    <property type="project" value="UniProtKB-KW"/>
</dbReference>
<dbReference type="InterPro" id="IPR004294">
    <property type="entry name" value="Carotenoid_Oase"/>
</dbReference>
<evidence type="ECO:0000313" key="6">
    <source>
        <dbReference type="RefSeq" id="XP_018024818.1"/>
    </source>
</evidence>
<dbReference type="AlphaFoldDB" id="A0A8B7PFB1"/>
<reference evidence="6" key="1">
    <citation type="submission" date="2025-08" db="UniProtKB">
        <authorList>
            <consortium name="RefSeq"/>
        </authorList>
    </citation>
    <scope>IDENTIFICATION</scope>
    <source>
        <tissue evidence="6">Whole organism</tissue>
    </source>
</reference>
<evidence type="ECO:0000256" key="2">
    <source>
        <dbReference type="ARBA" id="ARBA00022723"/>
    </source>
</evidence>
<dbReference type="PANTHER" id="PTHR10543">
    <property type="entry name" value="BETA-CAROTENE DIOXYGENASE"/>
    <property type="match status" value="1"/>
</dbReference>
<keyword evidence="3 4" id="KW-0408">Iron</keyword>
<dbReference type="OrthoDB" id="1069523at2759"/>